<protein>
    <submittedName>
        <fullName evidence="1">Uncharacterized protein</fullName>
    </submittedName>
</protein>
<dbReference type="Proteomes" id="UP000324222">
    <property type="component" value="Unassembled WGS sequence"/>
</dbReference>
<name>A0A5B7FXS2_PORTR</name>
<reference evidence="1 2" key="1">
    <citation type="submission" date="2019-05" db="EMBL/GenBank/DDBJ databases">
        <title>Another draft genome of Portunus trituberculatus and its Hox gene families provides insights of decapod evolution.</title>
        <authorList>
            <person name="Jeong J.-H."/>
            <person name="Song I."/>
            <person name="Kim S."/>
            <person name="Choi T."/>
            <person name="Kim D."/>
            <person name="Ryu S."/>
            <person name="Kim W."/>
        </authorList>
    </citation>
    <scope>NUCLEOTIDE SEQUENCE [LARGE SCALE GENOMIC DNA]</scope>
    <source>
        <tissue evidence="1">Muscle</tissue>
    </source>
</reference>
<proteinExistence type="predicted"/>
<accession>A0A5B7FXS2</accession>
<organism evidence="1 2">
    <name type="scientific">Portunus trituberculatus</name>
    <name type="common">Swimming crab</name>
    <name type="synonym">Neptunus trituberculatus</name>
    <dbReference type="NCBI Taxonomy" id="210409"/>
    <lineage>
        <taxon>Eukaryota</taxon>
        <taxon>Metazoa</taxon>
        <taxon>Ecdysozoa</taxon>
        <taxon>Arthropoda</taxon>
        <taxon>Crustacea</taxon>
        <taxon>Multicrustacea</taxon>
        <taxon>Malacostraca</taxon>
        <taxon>Eumalacostraca</taxon>
        <taxon>Eucarida</taxon>
        <taxon>Decapoda</taxon>
        <taxon>Pleocyemata</taxon>
        <taxon>Brachyura</taxon>
        <taxon>Eubrachyura</taxon>
        <taxon>Portunoidea</taxon>
        <taxon>Portunidae</taxon>
        <taxon>Portuninae</taxon>
        <taxon>Portunus</taxon>
    </lineage>
</organism>
<dbReference type="AlphaFoldDB" id="A0A5B7FXS2"/>
<sequence>MEPPVISFATSIRKEREARREGDVRWAMGDKKAMEKPKQRGMKCKNWNIIQFDIEGLESSW</sequence>
<keyword evidence="2" id="KW-1185">Reference proteome</keyword>
<gene>
    <name evidence="1" type="ORF">E2C01_043828</name>
</gene>
<evidence type="ECO:0000313" key="2">
    <source>
        <dbReference type="Proteomes" id="UP000324222"/>
    </source>
</evidence>
<comment type="caution">
    <text evidence="1">The sequence shown here is derived from an EMBL/GenBank/DDBJ whole genome shotgun (WGS) entry which is preliminary data.</text>
</comment>
<evidence type="ECO:0000313" key="1">
    <source>
        <dbReference type="EMBL" id="MPC50009.1"/>
    </source>
</evidence>
<dbReference type="EMBL" id="VSRR010009227">
    <property type="protein sequence ID" value="MPC50009.1"/>
    <property type="molecule type" value="Genomic_DNA"/>
</dbReference>